<keyword evidence="1" id="KW-0175">Coiled coil</keyword>
<evidence type="ECO:0000256" key="1">
    <source>
        <dbReference type="SAM" id="Coils"/>
    </source>
</evidence>
<dbReference type="EMBL" id="JAVRRD010000017">
    <property type="protein sequence ID" value="KAK5050336.1"/>
    <property type="molecule type" value="Genomic_DNA"/>
</dbReference>
<dbReference type="GeneID" id="89971800"/>
<sequence length="305" mass="34843">MDQRQESTAEHTFAHLSPRVRHISQSTIRKKWKPLPQSSQDRVRAILLSLKTKRAASGRIPPIGTKRTAKTKRTKNDVMDEDYERAVEEVTNKLLSRLPRMPFPNNATPSSTASVVDEHFSFETTLNRTSSLQSTLTMNQRSNRLLRNQIRREQRALKDDKAELSRLEAALNSSFSLRQKQERGLHPLARLADEGEEEEHEDEDENQRPHKNPTEKDSIDRINDIAGIFAQPQTSTISLDPDQQSHPELAPLLTQLRNHLQSMDNNTASIRPVLHAMSEAQTALDLFAAARFDEQTRRRLHGLDT</sequence>
<dbReference type="Pfam" id="PF13094">
    <property type="entry name" value="CENP-Q"/>
    <property type="match status" value="1"/>
</dbReference>
<dbReference type="InterPro" id="IPR025212">
    <property type="entry name" value="CAD_CENP-Q"/>
</dbReference>
<feature type="region of interest" description="Disordered" evidence="2">
    <location>
        <begin position="193"/>
        <end position="217"/>
    </location>
</feature>
<organism evidence="3 4">
    <name type="scientific">Exophiala bonariae</name>
    <dbReference type="NCBI Taxonomy" id="1690606"/>
    <lineage>
        <taxon>Eukaryota</taxon>
        <taxon>Fungi</taxon>
        <taxon>Dikarya</taxon>
        <taxon>Ascomycota</taxon>
        <taxon>Pezizomycotina</taxon>
        <taxon>Eurotiomycetes</taxon>
        <taxon>Chaetothyriomycetidae</taxon>
        <taxon>Chaetothyriales</taxon>
        <taxon>Herpotrichiellaceae</taxon>
        <taxon>Exophiala</taxon>
    </lineage>
</organism>
<evidence type="ECO:0000313" key="3">
    <source>
        <dbReference type="EMBL" id="KAK5050336.1"/>
    </source>
</evidence>
<proteinExistence type="predicted"/>
<evidence type="ECO:0000256" key="2">
    <source>
        <dbReference type="SAM" id="MobiDB-lite"/>
    </source>
</evidence>
<keyword evidence="4" id="KW-1185">Reference proteome</keyword>
<reference evidence="3 4" key="1">
    <citation type="submission" date="2023-08" db="EMBL/GenBank/DDBJ databases">
        <title>Black Yeasts Isolated from many extreme environments.</title>
        <authorList>
            <person name="Coleine C."/>
            <person name="Stajich J.E."/>
            <person name="Selbmann L."/>
        </authorList>
    </citation>
    <scope>NUCLEOTIDE SEQUENCE [LARGE SCALE GENOMIC DNA]</scope>
    <source>
        <strain evidence="3 4">CCFEE 5792</strain>
    </source>
</reference>
<evidence type="ECO:0008006" key="5">
    <source>
        <dbReference type="Google" id="ProtNLM"/>
    </source>
</evidence>
<feature type="compositionally biased region" description="Basic and acidic residues" evidence="2">
    <location>
        <begin position="206"/>
        <end position="217"/>
    </location>
</feature>
<protein>
    <recommendedName>
        <fullName evidence="5">Kinetochore protein fta7</fullName>
    </recommendedName>
</protein>
<evidence type="ECO:0000313" key="4">
    <source>
        <dbReference type="Proteomes" id="UP001358417"/>
    </source>
</evidence>
<comment type="caution">
    <text evidence="3">The sequence shown here is derived from an EMBL/GenBank/DDBJ whole genome shotgun (WGS) entry which is preliminary data.</text>
</comment>
<dbReference type="Proteomes" id="UP001358417">
    <property type="component" value="Unassembled WGS sequence"/>
</dbReference>
<feature type="compositionally biased region" description="Acidic residues" evidence="2">
    <location>
        <begin position="194"/>
        <end position="205"/>
    </location>
</feature>
<accession>A0AAV9N5R4</accession>
<dbReference type="RefSeq" id="XP_064704922.1">
    <property type="nucleotide sequence ID" value="XM_064847201.1"/>
</dbReference>
<feature type="coiled-coil region" evidence="1">
    <location>
        <begin position="143"/>
        <end position="170"/>
    </location>
</feature>
<gene>
    <name evidence="3" type="ORF">LTR84_003617</name>
</gene>
<dbReference type="AlphaFoldDB" id="A0AAV9N5R4"/>
<name>A0AAV9N5R4_9EURO</name>